<dbReference type="Proteomes" id="UP000324705">
    <property type="component" value="Chromosome 5A"/>
</dbReference>
<evidence type="ECO:0000313" key="2">
    <source>
        <dbReference type="EMBL" id="VAI23181.1"/>
    </source>
</evidence>
<name>A0A9R0WTE1_TRITD</name>
<accession>A0A9R0WTE1</accession>
<dbReference type="Gramene" id="TRITD5Av1G217720.26">
    <property type="protein sequence ID" value="TRITD5Av1G217720.26"/>
    <property type="gene ID" value="TRITD5Av1G217720"/>
</dbReference>
<keyword evidence="3" id="KW-1185">Reference proteome</keyword>
<proteinExistence type="predicted"/>
<dbReference type="EMBL" id="LT934119">
    <property type="protein sequence ID" value="VAI23181.1"/>
    <property type="molecule type" value="Genomic_DNA"/>
</dbReference>
<evidence type="ECO:0000256" key="1">
    <source>
        <dbReference type="SAM" id="MobiDB-lite"/>
    </source>
</evidence>
<feature type="region of interest" description="Disordered" evidence="1">
    <location>
        <begin position="1"/>
        <end position="57"/>
    </location>
</feature>
<feature type="compositionally biased region" description="Low complexity" evidence="1">
    <location>
        <begin position="43"/>
        <end position="57"/>
    </location>
</feature>
<evidence type="ECO:0000313" key="3">
    <source>
        <dbReference type="Proteomes" id="UP000324705"/>
    </source>
</evidence>
<feature type="compositionally biased region" description="Polar residues" evidence="1">
    <location>
        <begin position="33"/>
        <end position="42"/>
    </location>
</feature>
<protein>
    <submittedName>
        <fullName evidence="2">Uncharacterized protein</fullName>
    </submittedName>
</protein>
<reference evidence="2 3" key="1">
    <citation type="submission" date="2017-09" db="EMBL/GenBank/DDBJ databases">
        <authorList>
            <consortium name="International Durum Wheat Genome Sequencing Consortium (IDWGSC)"/>
            <person name="Milanesi L."/>
        </authorList>
    </citation>
    <scope>NUCLEOTIDE SEQUENCE [LARGE SCALE GENOMIC DNA]</scope>
    <source>
        <strain evidence="3">cv. Svevo</strain>
    </source>
</reference>
<feature type="compositionally biased region" description="Low complexity" evidence="1">
    <location>
        <begin position="10"/>
        <end position="20"/>
    </location>
</feature>
<gene>
    <name evidence="2" type="ORF">TRITD_5Av1G217720</name>
</gene>
<sequence>MAKTEKKKAASSCSSGGPASKRIKGSTGGAMSPSKSGRLSDNTGAPSSPATATSSSTATAFIGSPASHVSYAHLPWIQQRPGSLWQCHGPSLSPGLLPVESVGNDQMTRADGDDGASSTVPCFVATDYNGRLRTSLIHHY</sequence>
<organism evidence="2 3">
    <name type="scientific">Triticum turgidum subsp. durum</name>
    <name type="common">Durum wheat</name>
    <name type="synonym">Triticum durum</name>
    <dbReference type="NCBI Taxonomy" id="4567"/>
    <lineage>
        <taxon>Eukaryota</taxon>
        <taxon>Viridiplantae</taxon>
        <taxon>Streptophyta</taxon>
        <taxon>Embryophyta</taxon>
        <taxon>Tracheophyta</taxon>
        <taxon>Spermatophyta</taxon>
        <taxon>Magnoliopsida</taxon>
        <taxon>Liliopsida</taxon>
        <taxon>Poales</taxon>
        <taxon>Poaceae</taxon>
        <taxon>BOP clade</taxon>
        <taxon>Pooideae</taxon>
        <taxon>Triticodae</taxon>
        <taxon>Triticeae</taxon>
        <taxon>Triticinae</taxon>
        <taxon>Triticum</taxon>
    </lineage>
</organism>
<dbReference type="AlphaFoldDB" id="A0A9R0WTE1"/>